<reference evidence="2 3" key="1">
    <citation type="journal article" date="2019" name="Nat. Ecol. Evol.">
        <title>Megaphylogeny resolves global patterns of mushroom evolution.</title>
        <authorList>
            <person name="Varga T."/>
            <person name="Krizsan K."/>
            <person name="Foldi C."/>
            <person name="Dima B."/>
            <person name="Sanchez-Garcia M."/>
            <person name="Sanchez-Ramirez S."/>
            <person name="Szollosi G.J."/>
            <person name="Szarkandi J.G."/>
            <person name="Papp V."/>
            <person name="Albert L."/>
            <person name="Andreopoulos W."/>
            <person name="Angelini C."/>
            <person name="Antonin V."/>
            <person name="Barry K.W."/>
            <person name="Bougher N.L."/>
            <person name="Buchanan P."/>
            <person name="Buyck B."/>
            <person name="Bense V."/>
            <person name="Catcheside P."/>
            <person name="Chovatia M."/>
            <person name="Cooper J."/>
            <person name="Damon W."/>
            <person name="Desjardin D."/>
            <person name="Finy P."/>
            <person name="Geml J."/>
            <person name="Haridas S."/>
            <person name="Hughes K."/>
            <person name="Justo A."/>
            <person name="Karasinski D."/>
            <person name="Kautmanova I."/>
            <person name="Kiss B."/>
            <person name="Kocsube S."/>
            <person name="Kotiranta H."/>
            <person name="LaButti K.M."/>
            <person name="Lechner B.E."/>
            <person name="Liimatainen K."/>
            <person name="Lipzen A."/>
            <person name="Lukacs Z."/>
            <person name="Mihaltcheva S."/>
            <person name="Morgado L.N."/>
            <person name="Niskanen T."/>
            <person name="Noordeloos M.E."/>
            <person name="Ohm R.A."/>
            <person name="Ortiz-Santana B."/>
            <person name="Ovrebo C."/>
            <person name="Racz N."/>
            <person name="Riley R."/>
            <person name="Savchenko A."/>
            <person name="Shiryaev A."/>
            <person name="Soop K."/>
            <person name="Spirin V."/>
            <person name="Szebenyi C."/>
            <person name="Tomsovsky M."/>
            <person name="Tulloss R.E."/>
            <person name="Uehling J."/>
            <person name="Grigoriev I.V."/>
            <person name="Vagvolgyi C."/>
            <person name="Papp T."/>
            <person name="Martin F.M."/>
            <person name="Miettinen O."/>
            <person name="Hibbett D.S."/>
            <person name="Nagy L.G."/>
        </authorList>
    </citation>
    <scope>NUCLEOTIDE SEQUENCE [LARGE SCALE GENOMIC DNA]</scope>
    <source>
        <strain evidence="2 3">OMC1185</strain>
    </source>
</reference>
<evidence type="ECO:0000313" key="3">
    <source>
        <dbReference type="Proteomes" id="UP000305948"/>
    </source>
</evidence>
<sequence>MQRERRISQSAIIGASSSSSRGPRQRLSSLPTLQETPNGLRGTSKAPSPSSPHTLRMSPSSSSSSRSTRPAPNAPPPPTPSSVPIYLILTRILPPELVIPILNLSGHLHRLSSHRRLETVVGARGLSVLERERRKKVYLDVPVGGTESRRVRRVVWVLRMPSPLNGVRMRAGGNGVWVGSGEAQRNRVIHPFEVSLHRPACSSDSTRLPTYSEVIRVPLSIPLPSYPKTRFVVSWDTAHELVKQINHGDRIKLVLPAVYGRERGDMNWDMLGDGGFVRGEIWEAECYVYEEW</sequence>
<feature type="region of interest" description="Disordered" evidence="1">
    <location>
        <begin position="1"/>
        <end position="81"/>
    </location>
</feature>
<dbReference type="AlphaFoldDB" id="A0A5C3MMV3"/>
<dbReference type="OrthoDB" id="3249258at2759"/>
<evidence type="ECO:0000256" key="1">
    <source>
        <dbReference type="SAM" id="MobiDB-lite"/>
    </source>
</evidence>
<dbReference type="EMBL" id="ML213528">
    <property type="protein sequence ID" value="TFK46604.1"/>
    <property type="molecule type" value="Genomic_DNA"/>
</dbReference>
<proteinExistence type="predicted"/>
<name>A0A5C3MMV3_9AGAM</name>
<evidence type="ECO:0000313" key="2">
    <source>
        <dbReference type="EMBL" id="TFK46604.1"/>
    </source>
</evidence>
<feature type="compositionally biased region" description="Pro residues" evidence="1">
    <location>
        <begin position="72"/>
        <end position="81"/>
    </location>
</feature>
<feature type="compositionally biased region" description="Low complexity" evidence="1">
    <location>
        <begin position="8"/>
        <end position="31"/>
    </location>
</feature>
<organism evidence="2 3">
    <name type="scientific">Heliocybe sulcata</name>
    <dbReference type="NCBI Taxonomy" id="5364"/>
    <lineage>
        <taxon>Eukaryota</taxon>
        <taxon>Fungi</taxon>
        <taxon>Dikarya</taxon>
        <taxon>Basidiomycota</taxon>
        <taxon>Agaricomycotina</taxon>
        <taxon>Agaricomycetes</taxon>
        <taxon>Gloeophyllales</taxon>
        <taxon>Gloeophyllaceae</taxon>
        <taxon>Heliocybe</taxon>
    </lineage>
</organism>
<keyword evidence="3" id="KW-1185">Reference proteome</keyword>
<protein>
    <submittedName>
        <fullName evidence="2">Uncharacterized protein</fullName>
    </submittedName>
</protein>
<accession>A0A5C3MMV3</accession>
<dbReference type="Proteomes" id="UP000305948">
    <property type="component" value="Unassembled WGS sequence"/>
</dbReference>
<feature type="compositionally biased region" description="Low complexity" evidence="1">
    <location>
        <begin position="51"/>
        <end position="71"/>
    </location>
</feature>
<gene>
    <name evidence="2" type="ORF">OE88DRAFT_873250</name>
</gene>